<dbReference type="PANTHER" id="PTHR43245">
    <property type="entry name" value="BIFUNCTIONAL POLYMYXIN RESISTANCE PROTEIN ARNA"/>
    <property type="match status" value="1"/>
</dbReference>
<protein>
    <submittedName>
        <fullName evidence="2">NAD-dependent epimerase/dehydratase family protein</fullName>
    </submittedName>
</protein>
<dbReference type="Proteomes" id="UP001597440">
    <property type="component" value="Unassembled WGS sequence"/>
</dbReference>
<reference evidence="3" key="1">
    <citation type="journal article" date="2019" name="Int. J. Syst. Evol. Microbiol.">
        <title>The Global Catalogue of Microorganisms (GCM) 10K type strain sequencing project: providing services to taxonomists for standard genome sequencing and annotation.</title>
        <authorList>
            <consortium name="The Broad Institute Genomics Platform"/>
            <consortium name="The Broad Institute Genome Sequencing Center for Infectious Disease"/>
            <person name="Wu L."/>
            <person name="Ma J."/>
        </authorList>
    </citation>
    <scope>NUCLEOTIDE SEQUENCE [LARGE SCALE GENOMIC DNA]</scope>
    <source>
        <strain evidence="3">KCTC 52298</strain>
    </source>
</reference>
<dbReference type="InterPro" id="IPR001509">
    <property type="entry name" value="Epimerase_deHydtase"/>
</dbReference>
<accession>A0ABW5L2W7</accession>
<dbReference type="Gene3D" id="3.40.50.720">
    <property type="entry name" value="NAD(P)-binding Rossmann-like Domain"/>
    <property type="match status" value="1"/>
</dbReference>
<sequence length="298" mass="33299">MQVLVIGSSGFIGKNLLATIDNTTGVSLRPHGWEKQFSFADIIVNLVGKAHDHQKVAAEHDYQYANVELTKQIYQEFIQSPAILLIHISSIAALEESESLVQLKETDTCNPISWYGRSKREAEEWLLGQVIPEGKMLIILRPPMVHGPGDKGNLGLLYKLISKGIPYPLSSFDNKRSFISIDNFCYYIERIIENPDKLKSGIYHIADDEPISTKEIIAVIKQETKKNVPNLALPKTLVKLIAKVGDVLPMPLNSKRLKKMTSDLLVSNEKIKKALGIKKLPLTAKEGLEKTIKSFKEG</sequence>
<evidence type="ECO:0000313" key="3">
    <source>
        <dbReference type="Proteomes" id="UP001597440"/>
    </source>
</evidence>
<keyword evidence="3" id="KW-1185">Reference proteome</keyword>
<evidence type="ECO:0000313" key="2">
    <source>
        <dbReference type="EMBL" id="MFD2554232.1"/>
    </source>
</evidence>
<dbReference type="SUPFAM" id="SSF51735">
    <property type="entry name" value="NAD(P)-binding Rossmann-fold domains"/>
    <property type="match status" value="1"/>
</dbReference>
<dbReference type="Pfam" id="PF01370">
    <property type="entry name" value="Epimerase"/>
    <property type="match status" value="1"/>
</dbReference>
<dbReference type="PANTHER" id="PTHR43245:SF58">
    <property type="entry name" value="BLL5923 PROTEIN"/>
    <property type="match status" value="1"/>
</dbReference>
<dbReference type="InterPro" id="IPR050177">
    <property type="entry name" value="Lipid_A_modif_metabolic_enz"/>
</dbReference>
<proteinExistence type="predicted"/>
<dbReference type="EMBL" id="JBHULD010000008">
    <property type="protein sequence ID" value="MFD2554232.1"/>
    <property type="molecule type" value="Genomic_DNA"/>
</dbReference>
<name>A0ABW5L2W7_9SPHI</name>
<feature type="domain" description="NAD-dependent epimerase/dehydratase" evidence="1">
    <location>
        <begin position="39"/>
        <end position="206"/>
    </location>
</feature>
<evidence type="ECO:0000259" key="1">
    <source>
        <dbReference type="Pfam" id="PF01370"/>
    </source>
</evidence>
<comment type="caution">
    <text evidence="2">The sequence shown here is derived from an EMBL/GenBank/DDBJ whole genome shotgun (WGS) entry which is preliminary data.</text>
</comment>
<dbReference type="InterPro" id="IPR036291">
    <property type="entry name" value="NAD(P)-bd_dom_sf"/>
</dbReference>
<gene>
    <name evidence="2" type="ORF">ACFSQW_07515</name>
</gene>
<dbReference type="RefSeq" id="WP_210355968.1">
    <property type="nucleotide sequence ID" value="NZ_JAEQMU010000006.1"/>
</dbReference>
<organism evidence="2 3">
    <name type="scientific">Sphingobacterium tabacisoli</name>
    <dbReference type="NCBI Taxonomy" id="2044855"/>
    <lineage>
        <taxon>Bacteria</taxon>
        <taxon>Pseudomonadati</taxon>
        <taxon>Bacteroidota</taxon>
        <taxon>Sphingobacteriia</taxon>
        <taxon>Sphingobacteriales</taxon>
        <taxon>Sphingobacteriaceae</taxon>
        <taxon>Sphingobacterium</taxon>
    </lineage>
</organism>